<proteinExistence type="predicted"/>
<dbReference type="InterPro" id="IPR029069">
    <property type="entry name" value="HotDog_dom_sf"/>
</dbReference>
<evidence type="ECO:0008006" key="3">
    <source>
        <dbReference type="Google" id="ProtNLM"/>
    </source>
</evidence>
<sequence>MATDHPPSSSVVPAARSGPPGCGNGGWVCGLLAERVDALSAATDDLPAVQVRLSAPTPVETPLRWEVDGEAGDADVSVRLLDGETLIGSARRAPAPALTVPSPVDLATARQAAADCDITSHPYPGCYVCGPDAADGLHIYAGSVPSTSVHAATVTLPDEGLPPVLAALDCPGAFAVGFGEDTLLLGTFTAQVLADVPRERELVVMAWDEGREGRKRHCGTALLDGGEVLAQAAATWIVVTRETIPGTAPAGSAATGREGS</sequence>
<comment type="caution">
    <text evidence="1">The sequence shown here is derived from an EMBL/GenBank/DDBJ whole genome shotgun (WGS) entry which is preliminary data.</text>
</comment>
<dbReference type="SUPFAM" id="SSF54637">
    <property type="entry name" value="Thioesterase/thiol ester dehydrase-isomerase"/>
    <property type="match status" value="1"/>
</dbReference>
<keyword evidence="2" id="KW-1185">Reference proteome</keyword>
<gene>
    <name evidence="1" type="ORF">FB557_0643</name>
</gene>
<dbReference type="Proteomes" id="UP000315628">
    <property type="component" value="Unassembled WGS sequence"/>
</dbReference>
<dbReference type="EMBL" id="VIUW01000001">
    <property type="protein sequence ID" value="TWD17085.1"/>
    <property type="molecule type" value="Genomic_DNA"/>
</dbReference>
<evidence type="ECO:0000313" key="1">
    <source>
        <dbReference type="EMBL" id="TWD17085.1"/>
    </source>
</evidence>
<dbReference type="RefSeq" id="WP_144855482.1">
    <property type="nucleotide sequence ID" value="NZ_BAAAYT010000002.1"/>
</dbReference>
<name>A0A560WI50_9MICO</name>
<evidence type="ECO:0000313" key="2">
    <source>
        <dbReference type="Proteomes" id="UP000315628"/>
    </source>
</evidence>
<accession>A0A560WI50</accession>
<dbReference type="OrthoDB" id="5495835at2"/>
<reference evidence="1 2" key="1">
    <citation type="submission" date="2019-06" db="EMBL/GenBank/DDBJ databases">
        <title>Sequencing the genomes of 1000 actinobacteria strains.</title>
        <authorList>
            <person name="Klenk H.-P."/>
        </authorList>
    </citation>
    <scope>NUCLEOTIDE SEQUENCE [LARGE SCALE GENOMIC DNA]</scope>
    <source>
        <strain evidence="1 2">DSM 18935</strain>
    </source>
</reference>
<dbReference type="AlphaFoldDB" id="A0A560WI50"/>
<dbReference type="Gene3D" id="3.10.129.10">
    <property type="entry name" value="Hotdog Thioesterase"/>
    <property type="match status" value="1"/>
</dbReference>
<organism evidence="1 2">
    <name type="scientific">Marihabitans asiaticum</name>
    <dbReference type="NCBI Taxonomy" id="415218"/>
    <lineage>
        <taxon>Bacteria</taxon>
        <taxon>Bacillati</taxon>
        <taxon>Actinomycetota</taxon>
        <taxon>Actinomycetes</taxon>
        <taxon>Micrococcales</taxon>
        <taxon>Intrasporangiaceae</taxon>
        <taxon>Marihabitans</taxon>
    </lineage>
</organism>
<protein>
    <recommendedName>
        <fullName evidence="3">Thioesterase superfamily protein</fullName>
    </recommendedName>
</protein>